<evidence type="ECO:0000313" key="2">
    <source>
        <dbReference type="EMBL" id="ABL71270.1"/>
    </source>
</evidence>
<dbReference type="eggNOG" id="COG3905">
    <property type="taxonomic scope" value="Bacteria"/>
</dbReference>
<evidence type="ECO:0008006" key="4">
    <source>
        <dbReference type="Google" id="ProtNLM"/>
    </source>
</evidence>
<reference evidence="3" key="1">
    <citation type="submission" date="2006-12" db="EMBL/GenBank/DDBJ databases">
        <title>Complete sequence of chromosome 2 of Paracoccus denitrificans PD1222.</title>
        <authorList>
            <person name="Copeland A."/>
            <person name="Lucas S."/>
            <person name="Lapidus A."/>
            <person name="Barry K."/>
            <person name="Detter J.C."/>
            <person name="Glavina del Rio T."/>
            <person name="Hammon N."/>
            <person name="Israni S."/>
            <person name="Dalin E."/>
            <person name="Tice H."/>
            <person name="Pitluck S."/>
            <person name="Munk A.C."/>
            <person name="Brettin T."/>
            <person name="Bruce D."/>
            <person name="Han C."/>
            <person name="Tapia R."/>
            <person name="Gilna P."/>
            <person name="Schmutz J."/>
            <person name="Larimer F."/>
            <person name="Land M."/>
            <person name="Hauser L."/>
            <person name="Kyrpides N."/>
            <person name="Lykidis A."/>
            <person name="Spiro S."/>
            <person name="Richardson D.J."/>
            <person name="Moir J.W.B."/>
            <person name="Ferguson S.J."/>
            <person name="van Spanning R.J.M."/>
            <person name="Richardson P."/>
        </authorList>
    </citation>
    <scope>NUCLEOTIDE SEQUENCE [LARGE SCALE GENOMIC DNA]</scope>
    <source>
        <strain evidence="3">Pd 1222</strain>
    </source>
</reference>
<dbReference type="EnsemblBacteria" id="ABL71270">
    <property type="protein sequence ID" value="ABL71270"/>
    <property type="gene ID" value="Pden_3189"/>
</dbReference>
<accession>A1B6X6</accession>
<organism evidence="2 3">
    <name type="scientific">Paracoccus denitrificans (strain Pd 1222)</name>
    <dbReference type="NCBI Taxonomy" id="318586"/>
    <lineage>
        <taxon>Bacteria</taxon>
        <taxon>Pseudomonadati</taxon>
        <taxon>Pseudomonadota</taxon>
        <taxon>Alphaproteobacteria</taxon>
        <taxon>Rhodobacterales</taxon>
        <taxon>Paracoccaceae</taxon>
        <taxon>Paracoccus</taxon>
    </lineage>
</organism>
<dbReference type="HOGENOM" id="CLU_117977_0_0_5"/>
<evidence type="ECO:0000256" key="1">
    <source>
        <dbReference type="SAM" id="MobiDB-lite"/>
    </source>
</evidence>
<feature type="region of interest" description="Disordered" evidence="1">
    <location>
        <begin position="122"/>
        <end position="173"/>
    </location>
</feature>
<keyword evidence="3" id="KW-1185">Reference proteome</keyword>
<protein>
    <recommendedName>
        <fullName evidence="4">CopG family transcriptional regulator</fullName>
    </recommendedName>
</protein>
<evidence type="ECO:0000313" key="3">
    <source>
        <dbReference type="Proteomes" id="UP000000361"/>
    </source>
</evidence>
<dbReference type="KEGG" id="pde:Pden_3189"/>
<gene>
    <name evidence="2" type="ordered locus">Pden_3189</name>
</gene>
<dbReference type="EMBL" id="CP000490">
    <property type="protein sequence ID" value="ABL71270.1"/>
    <property type="molecule type" value="Genomic_DNA"/>
</dbReference>
<dbReference type="Proteomes" id="UP000000361">
    <property type="component" value="Chromosome 2"/>
</dbReference>
<dbReference type="STRING" id="318586.Pden_3189"/>
<dbReference type="AlphaFoldDB" id="A1B6X6"/>
<name>A1B6X6_PARDP</name>
<proteinExistence type="predicted"/>
<feature type="compositionally biased region" description="Basic and acidic residues" evidence="1">
    <location>
        <begin position="160"/>
        <end position="173"/>
    </location>
</feature>
<dbReference type="CDD" id="cd21631">
    <property type="entry name" value="RHH_CopG_NikR-like"/>
    <property type="match status" value="1"/>
</dbReference>
<sequence>MRQRLNVYFPPALLRQISDLADSRKVSRSAIVEAAVASFLSPDDADRREAAFARRLDRMSRQIMRLERDVGLCAETLALFVRFWLTVTPPIPAEGYAAAQAKGRERFEGFVETLGRRLQSGESFLREIPEDVAGAGEDPAKPGPATDDQGIAPRDAVPAEEAKRQEASDWRGR</sequence>